<accession>K0KCF7</accession>
<dbReference type="InterPro" id="IPR029058">
    <property type="entry name" value="AB_hydrolase_fold"/>
</dbReference>
<dbReference type="STRING" id="1179773.BN6_79940"/>
<sequence>MPEQSTETVIRTLDGLKLRATVTAPPTPVEQAVLLVHGGGVTREEGGFFGRLADGLAEAGVATLRYDLRGHGESDGRPEESSLAAHLNDIRVARDHLREVSGAQVVNLLGTSFGGGLAAYYAAKRPEGLTRLVLLNPQLNYKNRYIDQKPYWSGDFLDAAKAQELADRGFIDHSPTVQHSRAFLNEVFWIRPNEVLGEITAPTLIVHGTKDTFVPIEASRAAVREFRAERRLVEIEGAQHGFAVHEDPEYRDPQTQEWQAFVIRTVAEWFTETP</sequence>
<dbReference type="SUPFAM" id="SSF53474">
    <property type="entry name" value="alpha/beta-Hydrolases"/>
    <property type="match status" value="1"/>
</dbReference>
<dbReference type="Pfam" id="PF00561">
    <property type="entry name" value="Abhydrolase_1"/>
    <property type="match status" value="1"/>
</dbReference>
<gene>
    <name evidence="2" type="ordered locus">BN6_79940</name>
</gene>
<evidence type="ECO:0000313" key="2">
    <source>
        <dbReference type="EMBL" id="CCH35212.1"/>
    </source>
</evidence>
<dbReference type="BioCyc" id="SESP1179773:BN6_RS38680-MONOMER"/>
<dbReference type="GO" id="GO:0052689">
    <property type="term" value="F:carboxylic ester hydrolase activity"/>
    <property type="evidence" value="ECO:0007669"/>
    <property type="project" value="TreeGrafter"/>
</dbReference>
<dbReference type="Gene3D" id="3.40.50.1820">
    <property type="entry name" value="alpha/beta hydrolase"/>
    <property type="match status" value="1"/>
</dbReference>
<dbReference type="PATRIC" id="fig|1179773.3.peg.8069"/>
<dbReference type="RefSeq" id="WP_015105319.1">
    <property type="nucleotide sequence ID" value="NC_019673.1"/>
</dbReference>
<organism evidence="2 3">
    <name type="scientific">Saccharothrix espanaensis (strain ATCC 51144 / DSM 44229 / JCM 9112 / NBRC 15066 / NRRL 15764)</name>
    <dbReference type="NCBI Taxonomy" id="1179773"/>
    <lineage>
        <taxon>Bacteria</taxon>
        <taxon>Bacillati</taxon>
        <taxon>Actinomycetota</taxon>
        <taxon>Actinomycetes</taxon>
        <taxon>Pseudonocardiales</taxon>
        <taxon>Pseudonocardiaceae</taxon>
        <taxon>Saccharothrix</taxon>
    </lineage>
</organism>
<dbReference type="eggNOG" id="COG1073">
    <property type="taxonomic scope" value="Bacteria"/>
</dbReference>
<dbReference type="EMBL" id="HE804045">
    <property type="protein sequence ID" value="CCH35212.1"/>
    <property type="molecule type" value="Genomic_DNA"/>
</dbReference>
<dbReference type="Proteomes" id="UP000006281">
    <property type="component" value="Chromosome"/>
</dbReference>
<dbReference type="HOGENOM" id="CLU_048353_2_0_11"/>
<dbReference type="PANTHER" id="PTHR43265">
    <property type="entry name" value="ESTERASE ESTD"/>
    <property type="match status" value="1"/>
</dbReference>
<dbReference type="OrthoDB" id="128799at2"/>
<name>K0KCF7_SACES</name>
<keyword evidence="2" id="KW-0378">Hydrolase</keyword>
<dbReference type="AlphaFoldDB" id="K0KCF7"/>
<dbReference type="InterPro" id="IPR053145">
    <property type="entry name" value="AB_hydrolase_Est10"/>
</dbReference>
<feature type="domain" description="AB hydrolase-1" evidence="1">
    <location>
        <begin position="32"/>
        <end position="163"/>
    </location>
</feature>
<evidence type="ECO:0000313" key="3">
    <source>
        <dbReference type="Proteomes" id="UP000006281"/>
    </source>
</evidence>
<evidence type="ECO:0000259" key="1">
    <source>
        <dbReference type="Pfam" id="PF00561"/>
    </source>
</evidence>
<dbReference type="PANTHER" id="PTHR43265:SF1">
    <property type="entry name" value="ESTERASE ESTD"/>
    <property type="match status" value="1"/>
</dbReference>
<dbReference type="KEGG" id="sesp:BN6_79940"/>
<reference evidence="2 3" key="1">
    <citation type="journal article" date="2012" name="BMC Genomics">
        <title>Complete genome sequence of Saccharothrix espanaensis DSM 44229T and comparison to the other completely sequenced Pseudonocardiaceae.</title>
        <authorList>
            <person name="Strobel T."/>
            <person name="Al-Dilaimi A."/>
            <person name="Blom J."/>
            <person name="Gessner A."/>
            <person name="Kalinowski J."/>
            <person name="Luzhetska M."/>
            <person name="Puhler A."/>
            <person name="Szczepanowski R."/>
            <person name="Bechthold A."/>
            <person name="Ruckert C."/>
        </authorList>
    </citation>
    <scope>NUCLEOTIDE SEQUENCE [LARGE SCALE GENOMIC DNA]</scope>
    <source>
        <strain evidence="3">ATCC 51144 / DSM 44229 / JCM 9112 / NBRC 15066 / NRRL 15764</strain>
    </source>
</reference>
<protein>
    <submittedName>
        <fullName evidence="2">Alpha/beta hydrolase fold containing protein</fullName>
    </submittedName>
</protein>
<proteinExistence type="predicted"/>
<dbReference type="InterPro" id="IPR000073">
    <property type="entry name" value="AB_hydrolase_1"/>
</dbReference>
<dbReference type="PRINTS" id="PR00111">
    <property type="entry name" value="ABHYDROLASE"/>
</dbReference>
<keyword evidence="3" id="KW-1185">Reference proteome</keyword>